<proteinExistence type="predicted"/>
<protein>
    <submittedName>
        <fullName evidence="1">Isoprenoid synthase domain-containing protein</fullName>
    </submittedName>
</protein>
<accession>A0ACB8QSU3</accession>
<dbReference type="Proteomes" id="UP000814128">
    <property type="component" value="Unassembled WGS sequence"/>
</dbReference>
<gene>
    <name evidence="1" type="ORF">K488DRAFT_45012</name>
</gene>
<dbReference type="EMBL" id="MU273497">
    <property type="protein sequence ID" value="KAI0034642.1"/>
    <property type="molecule type" value="Genomic_DNA"/>
</dbReference>
<keyword evidence="2" id="KW-1185">Reference proteome</keyword>
<evidence type="ECO:0000313" key="2">
    <source>
        <dbReference type="Proteomes" id="UP000814128"/>
    </source>
</evidence>
<organism evidence="1 2">
    <name type="scientific">Vararia minispora EC-137</name>
    <dbReference type="NCBI Taxonomy" id="1314806"/>
    <lineage>
        <taxon>Eukaryota</taxon>
        <taxon>Fungi</taxon>
        <taxon>Dikarya</taxon>
        <taxon>Basidiomycota</taxon>
        <taxon>Agaricomycotina</taxon>
        <taxon>Agaricomycetes</taxon>
        <taxon>Russulales</taxon>
        <taxon>Lachnocladiaceae</taxon>
        <taxon>Vararia</taxon>
    </lineage>
</organism>
<sequence>MLASASRGVKRPIAAILNATRRIQPYTRHVSTTAGGIADPIAYCRDLVRKHDYESFLISHLWPREVQPGYFALKAFYVELATIQETVSNAMIGKMRMQFWRDVVKDITEGKPPQHPIALALARASKAAHLAPYHLRRIIDARDAELSGASAGHMTVESLTQHGEATASTLNYLLLALLRLGGSETLAHAASHLGVAQTIGILLRALPYHASRGRMVIPAEITARHGVRQEEVFRRGGATEGLADAVFELATVGNDHLMTAREMLKELEGKVPRGAMGVFAAGVPVGSYLQRLEAANFDAYAAAVQGREWQLAWRVWISYHRCKF</sequence>
<comment type="caution">
    <text evidence="1">The sequence shown here is derived from an EMBL/GenBank/DDBJ whole genome shotgun (WGS) entry which is preliminary data.</text>
</comment>
<evidence type="ECO:0000313" key="1">
    <source>
        <dbReference type="EMBL" id="KAI0034642.1"/>
    </source>
</evidence>
<reference evidence="1" key="1">
    <citation type="submission" date="2021-02" db="EMBL/GenBank/DDBJ databases">
        <authorList>
            <consortium name="DOE Joint Genome Institute"/>
            <person name="Ahrendt S."/>
            <person name="Looney B.P."/>
            <person name="Miyauchi S."/>
            <person name="Morin E."/>
            <person name="Drula E."/>
            <person name="Courty P.E."/>
            <person name="Chicoki N."/>
            <person name="Fauchery L."/>
            <person name="Kohler A."/>
            <person name="Kuo A."/>
            <person name="Labutti K."/>
            <person name="Pangilinan J."/>
            <person name="Lipzen A."/>
            <person name="Riley R."/>
            <person name="Andreopoulos W."/>
            <person name="He G."/>
            <person name="Johnson J."/>
            <person name="Barry K.W."/>
            <person name="Grigoriev I.V."/>
            <person name="Nagy L."/>
            <person name="Hibbett D."/>
            <person name="Henrissat B."/>
            <person name="Matheny P.B."/>
            <person name="Labbe J."/>
            <person name="Martin F."/>
        </authorList>
    </citation>
    <scope>NUCLEOTIDE SEQUENCE</scope>
    <source>
        <strain evidence="1">EC-137</strain>
    </source>
</reference>
<reference evidence="1" key="2">
    <citation type="journal article" date="2022" name="New Phytol.">
        <title>Evolutionary transition to the ectomycorrhizal habit in the genomes of a hyperdiverse lineage of mushroom-forming fungi.</title>
        <authorList>
            <person name="Looney B."/>
            <person name="Miyauchi S."/>
            <person name="Morin E."/>
            <person name="Drula E."/>
            <person name="Courty P.E."/>
            <person name="Kohler A."/>
            <person name="Kuo A."/>
            <person name="LaButti K."/>
            <person name="Pangilinan J."/>
            <person name="Lipzen A."/>
            <person name="Riley R."/>
            <person name="Andreopoulos W."/>
            <person name="He G."/>
            <person name="Johnson J."/>
            <person name="Nolan M."/>
            <person name="Tritt A."/>
            <person name="Barry K.W."/>
            <person name="Grigoriev I.V."/>
            <person name="Nagy L.G."/>
            <person name="Hibbett D."/>
            <person name="Henrissat B."/>
            <person name="Matheny P.B."/>
            <person name="Labbe J."/>
            <person name="Martin F.M."/>
        </authorList>
    </citation>
    <scope>NUCLEOTIDE SEQUENCE</scope>
    <source>
        <strain evidence="1">EC-137</strain>
    </source>
</reference>
<name>A0ACB8QSU3_9AGAM</name>